<accession>A0A6B4JI09</accession>
<dbReference type="Proteomes" id="UP000486903">
    <property type="component" value="Unassembled WGS sequence"/>
</dbReference>
<reference evidence="1 2" key="1">
    <citation type="submission" date="2019-04" db="EMBL/GenBank/DDBJ databases">
        <title>Genome sequencing of Clostridium botulinum Groups I-IV and Clostridium butyricum.</title>
        <authorList>
            <person name="Brunt J."/>
            <person name="Van Vliet A.H.M."/>
            <person name="Stringer S.C."/>
            <person name="Carter A.T."/>
            <person name="Peck M.W."/>
        </authorList>
    </citation>
    <scope>NUCLEOTIDE SEQUENCE [LARGE SCALE GENOMIC DNA]</scope>
    <source>
        <strain evidence="1 2">BL81</strain>
    </source>
</reference>
<evidence type="ECO:0000313" key="1">
    <source>
        <dbReference type="EMBL" id="NFV26249.1"/>
    </source>
</evidence>
<comment type="caution">
    <text evidence="1">The sequence shown here is derived from an EMBL/GenBank/DDBJ whole genome shotgun (WGS) entry which is preliminary data.</text>
</comment>
<sequence length="310" mass="35273">MNKNNKLDSLIKSAMDDSANDIKASRDIFNDAWNKKEQGVTNMNYFKIKNIKRAALITACCAAFSIVGVFTISPEVRAATQEVFRTIFIPDESGNIVERSEDEKVPVAFGVVPITDENKEDMERRIGFKINLPEKIGNYSYEKIEDYVMEPGVTIMADGVKYKDSGEVSNKLEKAIDDEKTFDELSKEYKITMMTSSTYADNQGHKFQLTLFKYNENCPKQLEDDEKEININDIKCRISQGTNVKYNVKENSDGEGVTDLENKPTAVDERYDMEWNYDGVSYCLYIGNDSSHVDAAIQFAEDYIKILKQS</sequence>
<dbReference type="AlphaFoldDB" id="A0A6B4JI09"/>
<dbReference type="RefSeq" id="WP_003371106.1">
    <property type="nucleotide sequence ID" value="NZ_JACBBA010000001.1"/>
</dbReference>
<gene>
    <name evidence="1" type="ORF">FDG31_08655</name>
</gene>
<proteinExistence type="predicted"/>
<name>A0A6B4JI09_CLOBO</name>
<protein>
    <submittedName>
        <fullName evidence="1">Uncharacterized protein</fullName>
    </submittedName>
</protein>
<organism evidence="1 2">
    <name type="scientific">Clostridium botulinum</name>
    <dbReference type="NCBI Taxonomy" id="1491"/>
    <lineage>
        <taxon>Bacteria</taxon>
        <taxon>Bacillati</taxon>
        <taxon>Bacillota</taxon>
        <taxon>Clostridia</taxon>
        <taxon>Eubacteriales</taxon>
        <taxon>Clostridiaceae</taxon>
        <taxon>Clostridium</taxon>
    </lineage>
</organism>
<dbReference type="EMBL" id="SXFB01000004">
    <property type="protein sequence ID" value="NFV26249.1"/>
    <property type="molecule type" value="Genomic_DNA"/>
</dbReference>
<evidence type="ECO:0000313" key="2">
    <source>
        <dbReference type="Proteomes" id="UP000486903"/>
    </source>
</evidence>